<sequence>MLLVPLLQVRDHGVSARRYQNWLVAVVLHSLTMIIYTYKDQLWAEVSKSSWILFFRYSGPSIVLIVSFASLMMLVRCYAITEVAGVIVTSVFMSYLMIVLTDMCCLKNTITLEIMLIPLTVRMHTLRFVGQGSSTKIEAMALLVAILGVIPGIFYIITLGLELSENGIHHVAFKIATLLGAIFRFLDIMFICCDPIRDMANYFRCRLQECFI</sequence>
<feature type="transmembrane region" description="Helical" evidence="1">
    <location>
        <begin position="110"/>
        <end position="129"/>
    </location>
</feature>
<dbReference type="AlphaFoldDB" id="A0A8T0S681"/>
<evidence type="ECO:0000313" key="3">
    <source>
        <dbReference type="Proteomes" id="UP000823388"/>
    </source>
</evidence>
<proteinExistence type="predicted"/>
<feature type="transmembrane region" description="Helical" evidence="1">
    <location>
        <begin position="21"/>
        <end position="38"/>
    </location>
</feature>
<keyword evidence="1" id="KW-1133">Transmembrane helix</keyword>
<keyword evidence="3" id="KW-1185">Reference proteome</keyword>
<feature type="transmembrane region" description="Helical" evidence="1">
    <location>
        <begin position="167"/>
        <end position="186"/>
    </location>
</feature>
<accession>A0A8T0S681</accession>
<evidence type="ECO:0000256" key="1">
    <source>
        <dbReference type="SAM" id="Phobius"/>
    </source>
</evidence>
<organism evidence="2 3">
    <name type="scientific">Panicum virgatum</name>
    <name type="common">Blackwell switchgrass</name>
    <dbReference type="NCBI Taxonomy" id="38727"/>
    <lineage>
        <taxon>Eukaryota</taxon>
        <taxon>Viridiplantae</taxon>
        <taxon>Streptophyta</taxon>
        <taxon>Embryophyta</taxon>
        <taxon>Tracheophyta</taxon>
        <taxon>Spermatophyta</taxon>
        <taxon>Magnoliopsida</taxon>
        <taxon>Liliopsida</taxon>
        <taxon>Poales</taxon>
        <taxon>Poaceae</taxon>
        <taxon>PACMAD clade</taxon>
        <taxon>Panicoideae</taxon>
        <taxon>Panicodae</taxon>
        <taxon>Paniceae</taxon>
        <taxon>Panicinae</taxon>
        <taxon>Panicum</taxon>
        <taxon>Panicum sect. Hiantes</taxon>
    </lineage>
</organism>
<dbReference type="EMBL" id="CM029046">
    <property type="protein sequence ID" value="KAG2592019.1"/>
    <property type="molecule type" value="Genomic_DNA"/>
</dbReference>
<keyword evidence="1" id="KW-0472">Membrane</keyword>
<feature type="transmembrane region" description="Helical" evidence="1">
    <location>
        <begin position="141"/>
        <end position="161"/>
    </location>
</feature>
<keyword evidence="1" id="KW-0812">Transmembrane</keyword>
<protein>
    <submittedName>
        <fullName evidence="2">Uncharacterized protein</fullName>
    </submittedName>
</protein>
<reference evidence="2" key="1">
    <citation type="submission" date="2020-05" db="EMBL/GenBank/DDBJ databases">
        <title>WGS assembly of Panicum virgatum.</title>
        <authorList>
            <person name="Lovell J.T."/>
            <person name="Jenkins J."/>
            <person name="Shu S."/>
            <person name="Juenger T.E."/>
            <person name="Schmutz J."/>
        </authorList>
    </citation>
    <scope>NUCLEOTIDE SEQUENCE</scope>
    <source>
        <strain evidence="2">AP13</strain>
    </source>
</reference>
<comment type="caution">
    <text evidence="2">The sequence shown here is derived from an EMBL/GenBank/DDBJ whole genome shotgun (WGS) entry which is preliminary data.</text>
</comment>
<gene>
    <name evidence="2" type="ORF">PVAP13_5NG519586</name>
</gene>
<feature type="transmembrane region" description="Helical" evidence="1">
    <location>
        <begin position="78"/>
        <end position="98"/>
    </location>
</feature>
<feature type="transmembrane region" description="Helical" evidence="1">
    <location>
        <begin position="50"/>
        <end position="71"/>
    </location>
</feature>
<name>A0A8T0S681_PANVG</name>
<evidence type="ECO:0000313" key="2">
    <source>
        <dbReference type="EMBL" id="KAG2592019.1"/>
    </source>
</evidence>
<dbReference type="Proteomes" id="UP000823388">
    <property type="component" value="Chromosome 5N"/>
</dbReference>